<proteinExistence type="predicted"/>
<feature type="transmembrane region" description="Helical" evidence="1">
    <location>
        <begin position="234"/>
        <end position="256"/>
    </location>
</feature>
<feature type="signal peptide" evidence="2">
    <location>
        <begin position="1"/>
        <end position="32"/>
    </location>
</feature>
<dbReference type="STRING" id="200378.SAMN05216553_11087"/>
<feature type="transmembrane region" description="Helical" evidence="1">
    <location>
        <begin position="114"/>
        <end position="136"/>
    </location>
</feature>
<protein>
    <recommendedName>
        <fullName evidence="5">ABC-2 type transport system permease protein</fullName>
    </recommendedName>
</protein>
<evidence type="ECO:0000313" key="4">
    <source>
        <dbReference type="Proteomes" id="UP000199623"/>
    </source>
</evidence>
<feature type="transmembrane region" description="Helical" evidence="1">
    <location>
        <begin position="64"/>
        <end position="85"/>
    </location>
</feature>
<keyword evidence="1" id="KW-0812">Transmembrane</keyword>
<evidence type="ECO:0008006" key="5">
    <source>
        <dbReference type="Google" id="ProtNLM"/>
    </source>
</evidence>
<dbReference type="EMBL" id="FNCC01000010">
    <property type="protein sequence ID" value="SDG65674.1"/>
    <property type="molecule type" value="Genomic_DNA"/>
</dbReference>
<evidence type="ECO:0000313" key="3">
    <source>
        <dbReference type="EMBL" id="SDG65674.1"/>
    </source>
</evidence>
<gene>
    <name evidence="3" type="ORF">SAMN05216553_11087</name>
</gene>
<keyword evidence="1" id="KW-0472">Membrane</keyword>
<feature type="transmembrane region" description="Helical" evidence="1">
    <location>
        <begin position="183"/>
        <end position="202"/>
    </location>
</feature>
<dbReference type="OrthoDB" id="3294220at2"/>
<feature type="chain" id="PRO_5011620677" description="ABC-2 type transport system permease protein" evidence="2">
    <location>
        <begin position="33"/>
        <end position="260"/>
    </location>
</feature>
<sequence>MGLLNAELRKLLSLRASLVAAALCLVAAPAVAAVNGNALRSRVAEGGTGPEGGLSAAERGLEGVMFAVVAGIVLGVVVMSSEYTANDGDVGGGRQIVATLTGVPRRGALLLAKATVLTLVTAVLSSAAIATGIVAGQAVLGPFGLAPWQAAGELGWRLPGAVFYCVCTALIALGVTTVTRNGLIPLVVLIVNSSAISVSLLLSKVTSWAKYLPDAAGIPLFAGETAYTEQLPPLAGATVLTAWTALGLAVGAVAFIRRDA</sequence>
<name>A0A1G7W0W5_9PSEU</name>
<evidence type="ECO:0000256" key="1">
    <source>
        <dbReference type="SAM" id="Phobius"/>
    </source>
</evidence>
<accession>A0A1G7W0W5</accession>
<organism evidence="3 4">
    <name type="scientific">Lentzea fradiae</name>
    <dbReference type="NCBI Taxonomy" id="200378"/>
    <lineage>
        <taxon>Bacteria</taxon>
        <taxon>Bacillati</taxon>
        <taxon>Actinomycetota</taxon>
        <taxon>Actinomycetes</taxon>
        <taxon>Pseudonocardiales</taxon>
        <taxon>Pseudonocardiaceae</taxon>
        <taxon>Lentzea</taxon>
    </lineage>
</organism>
<evidence type="ECO:0000256" key="2">
    <source>
        <dbReference type="SAM" id="SignalP"/>
    </source>
</evidence>
<keyword evidence="2" id="KW-0732">Signal</keyword>
<dbReference type="AlphaFoldDB" id="A0A1G7W0W5"/>
<dbReference type="Proteomes" id="UP000199623">
    <property type="component" value="Unassembled WGS sequence"/>
</dbReference>
<feature type="transmembrane region" description="Helical" evidence="1">
    <location>
        <begin position="156"/>
        <end position="176"/>
    </location>
</feature>
<keyword evidence="1" id="KW-1133">Transmembrane helix</keyword>
<reference evidence="4" key="1">
    <citation type="submission" date="2016-10" db="EMBL/GenBank/DDBJ databases">
        <authorList>
            <person name="Varghese N."/>
            <person name="Submissions S."/>
        </authorList>
    </citation>
    <scope>NUCLEOTIDE SEQUENCE [LARGE SCALE GENOMIC DNA]</scope>
    <source>
        <strain evidence="4">CGMCC 4.3506</strain>
    </source>
</reference>
<dbReference type="RefSeq" id="WP_090052329.1">
    <property type="nucleotide sequence ID" value="NZ_FNCC01000010.1"/>
</dbReference>
<keyword evidence="4" id="KW-1185">Reference proteome</keyword>